<evidence type="ECO:0000259" key="8">
    <source>
        <dbReference type="Pfam" id="PF00498"/>
    </source>
</evidence>
<dbReference type="EMBL" id="JAODOR010000009">
    <property type="protein sequence ID" value="MCT9002237.1"/>
    <property type="molecule type" value="Genomic_DNA"/>
</dbReference>
<evidence type="ECO:0000313" key="10">
    <source>
        <dbReference type="EMBL" id="MCT9002237.1"/>
    </source>
</evidence>
<evidence type="ECO:0000256" key="1">
    <source>
        <dbReference type="ARBA" id="ARBA00004651"/>
    </source>
</evidence>
<keyword evidence="3" id="KW-0597">Phosphoprotein</keyword>
<dbReference type="Pfam" id="PF00498">
    <property type="entry name" value="FHA"/>
    <property type="match status" value="1"/>
</dbReference>
<organism evidence="10 11">
    <name type="scientific">Microbacterium memoriense</name>
    <dbReference type="NCBI Taxonomy" id="2978350"/>
    <lineage>
        <taxon>Bacteria</taxon>
        <taxon>Bacillati</taxon>
        <taxon>Actinomycetota</taxon>
        <taxon>Actinomycetes</taxon>
        <taxon>Micrococcales</taxon>
        <taxon>Microbacteriaceae</taxon>
        <taxon>Microbacterium</taxon>
    </lineage>
</organism>
<evidence type="ECO:0000256" key="3">
    <source>
        <dbReference type="ARBA" id="ARBA00022553"/>
    </source>
</evidence>
<evidence type="ECO:0000256" key="5">
    <source>
        <dbReference type="ARBA" id="ARBA00022989"/>
    </source>
</evidence>
<feature type="domain" description="RDD" evidence="9">
    <location>
        <begin position="12"/>
        <end position="140"/>
    </location>
</feature>
<dbReference type="PANTHER" id="PTHR36115">
    <property type="entry name" value="PROLINE-RICH ANTIGEN HOMOLOG-RELATED"/>
    <property type="match status" value="1"/>
</dbReference>
<comment type="caution">
    <text evidence="10">The sequence shown here is derived from an EMBL/GenBank/DDBJ whole genome shotgun (WGS) entry which is preliminary data.</text>
</comment>
<dbReference type="Gene3D" id="2.60.200.20">
    <property type="match status" value="1"/>
</dbReference>
<dbReference type="SUPFAM" id="SSF49879">
    <property type="entry name" value="SMAD/FHA domain"/>
    <property type="match status" value="1"/>
</dbReference>
<evidence type="ECO:0000256" key="7">
    <source>
        <dbReference type="SAM" id="Phobius"/>
    </source>
</evidence>
<evidence type="ECO:0000256" key="4">
    <source>
        <dbReference type="ARBA" id="ARBA00022692"/>
    </source>
</evidence>
<dbReference type="PANTHER" id="PTHR36115:SF4">
    <property type="entry name" value="MEMBRANE PROTEIN"/>
    <property type="match status" value="1"/>
</dbReference>
<evidence type="ECO:0000259" key="9">
    <source>
        <dbReference type="Pfam" id="PF06271"/>
    </source>
</evidence>
<name>A0ABT2PCA2_9MICO</name>
<dbReference type="InterPro" id="IPR051791">
    <property type="entry name" value="Pra-immunoreactive"/>
</dbReference>
<feature type="transmembrane region" description="Helical" evidence="7">
    <location>
        <begin position="108"/>
        <end position="125"/>
    </location>
</feature>
<dbReference type="Pfam" id="PF06271">
    <property type="entry name" value="RDD"/>
    <property type="match status" value="1"/>
</dbReference>
<keyword evidence="11" id="KW-1185">Reference proteome</keyword>
<reference evidence="10 11" key="1">
    <citation type="journal article" date="2024" name="Int. J. Syst. Evol. Microbiol.">
        <title>Microbacterium memoriense sp. nov., a member of the Actinomycetota from marine beach sediment of the north coast of Portugal.</title>
        <authorList>
            <person name="Santos J.D.N.D."/>
            <person name="Klimek D."/>
            <person name="Calusinska M."/>
            <person name="Lobo-da-Cunha A."/>
            <person name="Catita J."/>
            <person name="Goncalves H."/>
            <person name="Gonzalez I."/>
            <person name="Lage O.M."/>
        </authorList>
    </citation>
    <scope>NUCLEOTIDE SEQUENCE [LARGE SCALE GENOMIC DNA]</scope>
    <source>
        <strain evidence="10 11">PMIC_1C1B</strain>
    </source>
</reference>
<feature type="transmembrane region" description="Helical" evidence="7">
    <location>
        <begin position="20"/>
        <end position="45"/>
    </location>
</feature>
<gene>
    <name evidence="10" type="ORF">N4R40_07660</name>
</gene>
<dbReference type="InterPro" id="IPR000253">
    <property type="entry name" value="FHA_dom"/>
</dbReference>
<protein>
    <submittedName>
        <fullName evidence="10">RDD family protein</fullName>
    </submittedName>
</protein>
<feature type="domain" description="FHA" evidence="8">
    <location>
        <begin position="287"/>
        <end position="344"/>
    </location>
</feature>
<feature type="transmembrane region" description="Helical" evidence="7">
    <location>
        <begin position="52"/>
        <end position="73"/>
    </location>
</feature>
<evidence type="ECO:0000256" key="2">
    <source>
        <dbReference type="ARBA" id="ARBA00022475"/>
    </source>
</evidence>
<dbReference type="CDD" id="cd00060">
    <property type="entry name" value="FHA"/>
    <property type="match status" value="1"/>
</dbReference>
<keyword evidence="2" id="KW-1003">Cell membrane</keyword>
<evidence type="ECO:0000313" key="11">
    <source>
        <dbReference type="Proteomes" id="UP001300496"/>
    </source>
</evidence>
<proteinExistence type="predicted"/>
<sequence>MSVDPTGFARPAVLGRRVGAYLIDGAVAFLILLVTAGILAGISFATEGAFPVVLASVGAYVVSAAWFLAYTFMQGGNGSIGMRIMGLRLAHESDGDALGFGRALGRNIVWALGAAIIVGMFSALFDGSPWRRGWHDKAAGAVMTDIAGRSPMVAPEPVAEEPVPAFTSASPTVLPEGLILPTQADPQLDGWTPASAPAPRPVVPADAGVISFVPGVSAAASAAPTPRGPVTDPIASIDETRLSTGERPVARLVWDDGTKQALYGRTLFGRNPAPETGAMITPVRDETLSLSKTHFELAPDAERALWVIDRHSTNGVTLLRGTQRQAAEPGERVRVHAGDVLEFGDRSVRIEVAS</sequence>
<comment type="subcellular location">
    <subcellularLocation>
        <location evidence="1">Cell membrane</location>
        <topology evidence="1">Multi-pass membrane protein</topology>
    </subcellularLocation>
</comment>
<dbReference type="RefSeq" id="WP_261606774.1">
    <property type="nucleotide sequence ID" value="NZ_JAODOR010000009.1"/>
</dbReference>
<keyword evidence="6 7" id="KW-0472">Membrane</keyword>
<keyword evidence="4 7" id="KW-0812">Transmembrane</keyword>
<evidence type="ECO:0000256" key="6">
    <source>
        <dbReference type="ARBA" id="ARBA00023136"/>
    </source>
</evidence>
<accession>A0ABT2PCA2</accession>
<dbReference type="InterPro" id="IPR010432">
    <property type="entry name" value="RDD"/>
</dbReference>
<dbReference type="InterPro" id="IPR008984">
    <property type="entry name" value="SMAD_FHA_dom_sf"/>
</dbReference>
<dbReference type="Proteomes" id="UP001300496">
    <property type="component" value="Unassembled WGS sequence"/>
</dbReference>
<keyword evidence="5 7" id="KW-1133">Transmembrane helix</keyword>